<gene>
    <name evidence="1" type="ORF">AC579_988</name>
</gene>
<dbReference type="AlphaFoldDB" id="A0A139I1C7"/>
<organism evidence="1 2">
    <name type="scientific">Pseudocercospora musae</name>
    <dbReference type="NCBI Taxonomy" id="113226"/>
    <lineage>
        <taxon>Eukaryota</taxon>
        <taxon>Fungi</taxon>
        <taxon>Dikarya</taxon>
        <taxon>Ascomycota</taxon>
        <taxon>Pezizomycotina</taxon>
        <taxon>Dothideomycetes</taxon>
        <taxon>Dothideomycetidae</taxon>
        <taxon>Mycosphaerellales</taxon>
        <taxon>Mycosphaerellaceae</taxon>
        <taxon>Pseudocercospora</taxon>
    </lineage>
</organism>
<proteinExistence type="predicted"/>
<evidence type="ECO:0000313" key="2">
    <source>
        <dbReference type="Proteomes" id="UP000073492"/>
    </source>
</evidence>
<protein>
    <submittedName>
        <fullName evidence="1">Uncharacterized protein</fullName>
    </submittedName>
</protein>
<dbReference type="Proteomes" id="UP000073492">
    <property type="component" value="Unassembled WGS sequence"/>
</dbReference>
<dbReference type="EMBL" id="LFZO01000435">
    <property type="protein sequence ID" value="KXT08526.1"/>
    <property type="molecule type" value="Genomic_DNA"/>
</dbReference>
<reference evidence="1 2" key="1">
    <citation type="submission" date="2015-07" db="EMBL/GenBank/DDBJ databases">
        <title>Comparative genomics of the Sigatoka disease complex on banana suggests a link between parallel evolutionary changes in Pseudocercospora fijiensis and Pseudocercospora eumusae and increased virulence on the banana host.</title>
        <authorList>
            <person name="Chang T.-C."/>
            <person name="Salvucci A."/>
            <person name="Crous P.W."/>
            <person name="Stergiopoulos I."/>
        </authorList>
    </citation>
    <scope>NUCLEOTIDE SEQUENCE [LARGE SCALE GENOMIC DNA]</scope>
    <source>
        <strain evidence="1 2">CBS 116634</strain>
    </source>
</reference>
<sequence length="124" mass="14038">MACARRGPKRSLTREFASWNSHNNAAEIPPRCIDHRDRSGRHTPYSKHFGHELAHDTGTKLNCACRFDSKAVIPSRSFYMAIDQRAMDVVEAMTRTHLVTNFESRIDNYVAATNIETTSATLDI</sequence>
<name>A0A139I1C7_9PEZI</name>
<evidence type="ECO:0000313" key="1">
    <source>
        <dbReference type="EMBL" id="KXT08526.1"/>
    </source>
</evidence>
<comment type="caution">
    <text evidence="1">The sequence shown here is derived from an EMBL/GenBank/DDBJ whole genome shotgun (WGS) entry which is preliminary data.</text>
</comment>
<accession>A0A139I1C7</accession>
<keyword evidence="2" id="KW-1185">Reference proteome</keyword>